<dbReference type="Proteomes" id="UP000242146">
    <property type="component" value="Unassembled WGS sequence"/>
</dbReference>
<sequence>MQPLVKLQNDTFWTIVNSILLSSPPMTKSQRPLDYPVSASPEAFDDAGSSSGSVTERSIPLRGSNIHTSQSTASLVG</sequence>
<gene>
    <name evidence="2" type="ORF">DM01DRAFT_1186435</name>
</gene>
<feature type="region of interest" description="Disordered" evidence="1">
    <location>
        <begin position="23"/>
        <end position="77"/>
    </location>
</feature>
<dbReference type="AlphaFoldDB" id="A0A1X2GQM5"/>
<name>A0A1X2GQM5_9FUNG</name>
<proteinExistence type="predicted"/>
<keyword evidence="3" id="KW-1185">Reference proteome</keyword>
<comment type="caution">
    <text evidence="2">The sequence shown here is derived from an EMBL/GenBank/DDBJ whole genome shotgun (WGS) entry which is preliminary data.</text>
</comment>
<dbReference type="EMBL" id="MCGT01000005">
    <property type="protein sequence ID" value="ORX59457.1"/>
    <property type="molecule type" value="Genomic_DNA"/>
</dbReference>
<accession>A0A1X2GQM5</accession>
<evidence type="ECO:0000313" key="3">
    <source>
        <dbReference type="Proteomes" id="UP000242146"/>
    </source>
</evidence>
<organism evidence="2 3">
    <name type="scientific">Hesseltinella vesiculosa</name>
    <dbReference type="NCBI Taxonomy" id="101127"/>
    <lineage>
        <taxon>Eukaryota</taxon>
        <taxon>Fungi</taxon>
        <taxon>Fungi incertae sedis</taxon>
        <taxon>Mucoromycota</taxon>
        <taxon>Mucoromycotina</taxon>
        <taxon>Mucoromycetes</taxon>
        <taxon>Mucorales</taxon>
        <taxon>Cunninghamellaceae</taxon>
        <taxon>Hesseltinella</taxon>
    </lineage>
</organism>
<evidence type="ECO:0000313" key="2">
    <source>
        <dbReference type="EMBL" id="ORX59457.1"/>
    </source>
</evidence>
<evidence type="ECO:0000256" key="1">
    <source>
        <dbReference type="SAM" id="MobiDB-lite"/>
    </source>
</evidence>
<protein>
    <submittedName>
        <fullName evidence="2">Uncharacterized protein</fullName>
    </submittedName>
</protein>
<reference evidence="2 3" key="1">
    <citation type="submission" date="2016-07" db="EMBL/GenBank/DDBJ databases">
        <title>Pervasive Adenine N6-methylation of Active Genes in Fungi.</title>
        <authorList>
            <consortium name="DOE Joint Genome Institute"/>
            <person name="Mondo S.J."/>
            <person name="Dannebaum R.O."/>
            <person name="Kuo R.C."/>
            <person name="Labutti K."/>
            <person name="Haridas S."/>
            <person name="Kuo A."/>
            <person name="Salamov A."/>
            <person name="Ahrendt S.R."/>
            <person name="Lipzen A."/>
            <person name="Sullivan W."/>
            <person name="Andreopoulos W.B."/>
            <person name="Clum A."/>
            <person name="Lindquist E."/>
            <person name="Daum C."/>
            <person name="Ramamoorthy G.K."/>
            <person name="Gryganskyi A."/>
            <person name="Culley D."/>
            <person name="Magnuson J.K."/>
            <person name="James T.Y."/>
            <person name="O'Malley M.A."/>
            <person name="Stajich J.E."/>
            <person name="Spatafora J.W."/>
            <person name="Visel A."/>
            <person name="Grigoriev I.V."/>
        </authorList>
    </citation>
    <scope>NUCLEOTIDE SEQUENCE [LARGE SCALE GENOMIC DNA]</scope>
    <source>
        <strain evidence="2 3">NRRL 3301</strain>
    </source>
</reference>
<feature type="compositionally biased region" description="Polar residues" evidence="1">
    <location>
        <begin position="65"/>
        <end position="77"/>
    </location>
</feature>